<dbReference type="InterPro" id="IPR036938">
    <property type="entry name" value="PAP2/HPO_sf"/>
</dbReference>
<evidence type="ECO:0000256" key="1">
    <source>
        <dbReference type="SAM" id="Phobius"/>
    </source>
</evidence>
<dbReference type="OrthoDB" id="9790723at2"/>
<feature type="transmembrane region" description="Helical" evidence="1">
    <location>
        <begin position="79"/>
        <end position="99"/>
    </location>
</feature>
<evidence type="ECO:0000313" key="4">
    <source>
        <dbReference type="Proteomes" id="UP000198806"/>
    </source>
</evidence>
<feature type="transmembrane region" description="Helical" evidence="1">
    <location>
        <begin position="12"/>
        <end position="31"/>
    </location>
</feature>
<dbReference type="Pfam" id="PF01569">
    <property type="entry name" value="PAP2"/>
    <property type="match status" value="1"/>
</dbReference>
<protein>
    <submittedName>
        <fullName evidence="3">PAP2 superfamily protein</fullName>
    </submittedName>
</protein>
<dbReference type="STRING" id="1527.SAMN04489757_12848"/>
<proteinExistence type="predicted"/>
<name>A0A1I5HD38_9FIRM</name>
<evidence type="ECO:0000313" key="3">
    <source>
        <dbReference type="EMBL" id="SFO46248.1"/>
    </source>
</evidence>
<feature type="domain" description="Phosphatidic acid phosphatase type 2/haloperoxidase" evidence="2">
    <location>
        <begin position="130"/>
        <end position="209"/>
    </location>
</feature>
<keyword evidence="1" id="KW-0812">Transmembrane</keyword>
<evidence type="ECO:0000259" key="2">
    <source>
        <dbReference type="Pfam" id="PF01569"/>
    </source>
</evidence>
<keyword evidence="1" id="KW-0472">Membrane</keyword>
<dbReference type="AlphaFoldDB" id="A0A1I5HD38"/>
<dbReference type="EMBL" id="FOWD01000028">
    <property type="protein sequence ID" value="SFO46248.1"/>
    <property type="molecule type" value="Genomic_DNA"/>
</dbReference>
<sequence>MKELLSKYKHGWVFSYFIVYIIWFFALEKAVTTNYTPVKIWLDDYIPFNEWFVIPYYLWFVYIFATIVYFFLTNKEDFYKCIAFLFIGMTICLIIYTIWPNGQNLRPDLSQIPRDNIFIRIVGKLYATDTSTNVCPSIHVFNSIGAHIAIHRSNALKEHKWIQRSSFILMIFICLSTMFLKQHSAFDVIAGIALSGVMYIFVYVIGSNRIAHKEADKAYAQSTFSEN</sequence>
<gene>
    <name evidence="3" type="ORF">SAMN04489757_12848</name>
</gene>
<dbReference type="RefSeq" id="WP_139221535.1">
    <property type="nucleotide sequence ID" value="NZ_BAABFM010000011.1"/>
</dbReference>
<keyword evidence="4" id="KW-1185">Reference proteome</keyword>
<dbReference type="InterPro" id="IPR000326">
    <property type="entry name" value="PAP2/HPO"/>
</dbReference>
<dbReference type="Proteomes" id="UP000198806">
    <property type="component" value="Unassembled WGS sequence"/>
</dbReference>
<keyword evidence="1" id="KW-1133">Transmembrane helix</keyword>
<feature type="transmembrane region" description="Helical" evidence="1">
    <location>
        <begin position="187"/>
        <end position="206"/>
    </location>
</feature>
<dbReference type="SUPFAM" id="SSF48317">
    <property type="entry name" value="Acid phosphatase/Vanadium-dependent haloperoxidase"/>
    <property type="match status" value="1"/>
</dbReference>
<accession>A0A1I5HD38</accession>
<reference evidence="3 4" key="1">
    <citation type="submission" date="2016-10" db="EMBL/GenBank/DDBJ databases">
        <authorList>
            <person name="de Groot N.N."/>
        </authorList>
    </citation>
    <scope>NUCLEOTIDE SEQUENCE [LARGE SCALE GENOMIC DNA]</scope>
    <source>
        <strain evidence="3 4">DSM 1283</strain>
    </source>
</reference>
<organism evidence="3 4">
    <name type="scientific">Anaerocolumna aminovalerica</name>
    <dbReference type="NCBI Taxonomy" id="1527"/>
    <lineage>
        <taxon>Bacteria</taxon>
        <taxon>Bacillati</taxon>
        <taxon>Bacillota</taxon>
        <taxon>Clostridia</taxon>
        <taxon>Lachnospirales</taxon>
        <taxon>Lachnospiraceae</taxon>
        <taxon>Anaerocolumna</taxon>
    </lineage>
</organism>
<feature type="transmembrane region" description="Helical" evidence="1">
    <location>
        <begin position="51"/>
        <end position="72"/>
    </location>
</feature>